<proteinExistence type="inferred from homology"/>
<keyword evidence="7" id="KW-0547">Nucleotide-binding</keyword>
<dbReference type="PROSITE" id="PS50893">
    <property type="entry name" value="ABC_TRANSPORTER_2"/>
    <property type="match status" value="2"/>
</dbReference>
<keyword evidence="3" id="KW-0813">Transport</keyword>
<evidence type="ECO:0000256" key="2">
    <source>
        <dbReference type="ARBA" id="ARBA00011469"/>
    </source>
</evidence>
<keyword evidence="6" id="KW-0677">Repeat</keyword>
<evidence type="ECO:0000256" key="5">
    <source>
        <dbReference type="ARBA" id="ARBA00022519"/>
    </source>
</evidence>
<evidence type="ECO:0000256" key="10">
    <source>
        <dbReference type="ARBA" id="ARBA00022967"/>
    </source>
</evidence>
<dbReference type="NCBIfam" id="NF007739">
    <property type="entry name" value="PRK10419.1"/>
    <property type="match status" value="2"/>
</dbReference>
<dbReference type="InterPro" id="IPR003439">
    <property type="entry name" value="ABC_transporter-like_ATP-bd"/>
</dbReference>
<evidence type="ECO:0000256" key="13">
    <source>
        <dbReference type="ARBA" id="ARBA00038416"/>
    </source>
</evidence>
<evidence type="ECO:0000256" key="4">
    <source>
        <dbReference type="ARBA" id="ARBA00022475"/>
    </source>
</evidence>
<dbReference type="InterPro" id="IPR017871">
    <property type="entry name" value="ABC_transporter-like_CS"/>
</dbReference>
<dbReference type="AlphaFoldDB" id="A0A8J3DGT3"/>
<evidence type="ECO:0000256" key="6">
    <source>
        <dbReference type="ARBA" id="ARBA00022737"/>
    </source>
</evidence>
<dbReference type="Pfam" id="PF00005">
    <property type="entry name" value="ABC_tran"/>
    <property type="match status" value="2"/>
</dbReference>
<sequence length="610" mass="66710">MSTSLLSVKDLRVSFKGDSGWSPVVHDISFNIEAGKTVAIVGESGSGKSVTSLALMRLLQAGASRIEGEIRFDGKVLNQLPEAGMRALRGNEIAMIFQEPMTSLNPSLTIGFQLAEVLMTHRGMTRAQAEAEAVRLMERVRIPSAASRVKDYPHRLSGGMRQRVMIAMALACKPKLLIADEPTTALDVTIQAQILDLIRELQREEGMSVLFITHDMGVVAEIADETIVMLHGRIVEQGLTEEVFGKPEHPYTRALLSAVPKLGSMSGEPIPKKFEEIDRTTGLPIAKPDEAAAAQPDPAQKAVLEVVNLRKYFDIHTGIFRRVSGRVHAVENVSFDIRPGETLALVGESGCGKSTTGRAIMRLSDPTGGEIRLNGENILKLDDNGFRPHRRSMQLIFQDPFASLNPSMKVGDAIAEPMIAHGIMSGKAARERVSELLHQVGLDPSAAERFPHEFSGGQRQRIAIARALSLRPKLIVADEAVSALDVSIKAQVINLMLDLQKELGLAFLFISHDMAVVERVSHRVAVMYLGEIVEIGNRADIFGNPQHPYTKRLLSAVPVPDPARRLSRPELQVSELKSPVRPAGYVAPHKTMRQISAGHFVQEWGAEWAA</sequence>
<keyword evidence="4" id="KW-1003">Cell membrane</keyword>
<dbReference type="InterPro" id="IPR013563">
    <property type="entry name" value="Oligopep_ABC_C"/>
</dbReference>
<evidence type="ECO:0000313" key="19">
    <source>
        <dbReference type="Proteomes" id="UP000641137"/>
    </source>
</evidence>
<accession>A0A8J3DGT3</accession>
<feature type="domain" description="ABC transporter" evidence="17">
    <location>
        <begin position="304"/>
        <end position="554"/>
    </location>
</feature>
<dbReference type="GO" id="GO:0016887">
    <property type="term" value="F:ATP hydrolysis activity"/>
    <property type="evidence" value="ECO:0007669"/>
    <property type="project" value="InterPro"/>
</dbReference>
<evidence type="ECO:0000256" key="9">
    <source>
        <dbReference type="ARBA" id="ARBA00022840"/>
    </source>
</evidence>
<name>A0A8J3DGT3_9HYPH</name>
<dbReference type="PANTHER" id="PTHR43776">
    <property type="entry name" value="TRANSPORT ATP-BINDING PROTEIN"/>
    <property type="match status" value="1"/>
</dbReference>
<dbReference type="CDD" id="cd03257">
    <property type="entry name" value="ABC_NikE_OppD_transporters"/>
    <property type="match status" value="2"/>
</dbReference>
<dbReference type="PROSITE" id="PS00211">
    <property type="entry name" value="ABC_TRANSPORTER_1"/>
    <property type="match status" value="2"/>
</dbReference>
<evidence type="ECO:0000256" key="3">
    <source>
        <dbReference type="ARBA" id="ARBA00022448"/>
    </source>
</evidence>
<dbReference type="InterPro" id="IPR050319">
    <property type="entry name" value="ABC_transp_ATP-bind"/>
</dbReference>
<comment type="subcellular location">
    <subcellularLocation>
        <location evidence="1">Cell inner membrane</location>
        <topology evidence="1">Peripheral membrane protein</topology>
    </subcellularLocation>
</comment>
<dbReference type="GO" id="GO:0015833">
    <property type="term" value="P:peptide transport"/>
    <property type="evidence" value="ECO:0007669"/>
    <property type="project" value="InterPro"/>
</dbReference>
<dbReference type="NCBIfam" id="NF008453">
    <property type="entry name" value="PRK11308.1"/>
    <property type="match status" value="2"/>
</dbReference>
<keyword evidence="10" id="KW-1278">Translocase</keyword>
<evidence type="ECO:0000313" key="18">
    <source>
        <dbReference type="EMBL" id="GHC70205.1"/>
    </source>
</evidence>
<comment type="similarity">
    <text evidence="13">Belongs to the ABC transporter superfamily. Glutathione importer (TC 3.A.1.5.11) family.</text>
</comment>
<dbReference type="InterPro" id="IPR027417">
    <property type="entry name" value="P-loop_NTPase"/>
</dbReference>
<evidence type="ECO:0000256" key="12">
    <source>
        <dbReference type="ARBA" id="ARBA00037530"/>
    </source>
</evidence>
<keyword evidence="19" id="KW-1185">Reference proteome</keyword>
<gene>
    <name evidence="18" type="ORF">GCM10010136_16280</name>
</gene>
<dbReference type="GO" id="GO:0005524">
    <property type="term" value="F:ATP binding"/>
    <property type="evidence" value="ECO:0007669"/>
    <property type="project" value="UniProtKB-KW"/>
</dbReference>
<comment type="function">
    <text evidence="12">Part of the ABC transporter complex GsiABCD involved in glutathione import. Responsible for energy coupling to the transport system.</text>
</comment>
<dbReference type="SUPFAM" id="SSF52540">
    <property type="entry name" value="P-loop containing nucleoside triphosphate hydrolases"/>
    <property type="match status" value="2"/>
</dbReference>
<comment type="caution">
    <text evidence="18">The sequence shown here is derived from an EMBL/GenBank/DDBJ whole genome shotgun (WGS) entry which is preliminary data.</text>
</comment>
<protein>
    <recommendedName>
        <fullName evidence="15">Glutathione import ATP-binding protein GsiA</fullName>
        <ecNumber evidence="14">7.4.2.10</ecNumber>
    </recommendedName>
</protein>
<feature type="domain" description="ABC transporter" evidence="17">
    <location>
        <begin position="6"/>
        <end position="256"/>
    </location>
</feature>
<dbReference type="FunFam" id="3.40.50.300:FF:000016">
    <property type="entry name" value="Oligopeptide ABC transporter ATP-binding component"/>
    <property type="match status" value="2"/>
</dbReference>
<reference evidence="18" key="2">
    <citation type="submission" date="2020-09" db="EMBL/GenBank/DDBJ databases">
        <authorList>
            <person name="Sun Q."/>
            <person name="Kim S."/>
        </authorList>
    </citation>
    <scope>NUCLEOTIDE SEQUENCE</scope>
    <source>
        <strain evidence="18">KCTC 42097</strain>
    </source>
</reference>
<evidence type="ECO:0000256" key="16">
    <source>
        <dbReference type="ARBA" id="ARBA00047640"/>
    </source>
</evidence>
<keyword evidence="8" id="KW-0378">Hydrolase</keyword>
<comment type="catalytic activity">
    <reaction evidence="16">
        <text>glutathione(out) + ATP + H2O = glutathione(in) + ADP + phosphate + H(+)</text>
        <dbReference type="Rhea" id="RHEA:29791"/>
        <dbReference type="ChEBI" id="CHEBI:15377"/>
        <dbReference type="ChEBI" id="CHEBI:15378"/>
        <dbReference type="ChEBI" id="CHEBI:30616"/>
        <dbReference type="ChEBI" id="CHEBI:43474"/>
        <dbReference type="ChEBI" id="CHEBI:57925"/>
        <dbReference type="ChEBI" id="CHEBI:456216"/>
        <dbReference type="EC" id="7.4.2.10"/>
    </reaction>
</comment>
<evidence type="ECO:0000259" key="17">
    <source>
        <dbReference type="PROSITE" id="PS50893"/>
    </source>
</evidence>
<evidence type="ECO:0000256" key="1">
    <source>
        <dbReference type="ARBA" id="ARBA00004417"/>
    </source>
</evidence>
<evidence type="ECO:0000256" key="15">
    <source>
        <dbReference type="ARBA" id="ARBA00041187"/>
    </source>
</evidence>
<evidence type="ECO:0000256" key="8">
    <source>
        <dbReference type="ARBA" id="ARBA00022801"/>
    </source>
</evidence>
<dbReference type="Proteomes" id="UP000641137">
    <property type="component" value="Unassembled WGS sequence"/>
</dbReference>
<dbReference type="InterPro" id="IPR003593">
    <property type="entry name" value="AAA+_ATPase"/>
</dbReference>
<dbReference type="EC" id="7.4.2.10" evidence="14"/>
<keyword evidence="11" id="KW-0472">Membrane</keyword>
<dbReference type="SMART" id="SM00382">
    <property type="entry name" value="AAA"/>
    <property type="match status" value="2"/>
</dbReference>
<dbReference type="PANTHER" id="PTHR43776:SF15">
    <property type="entry name" value="GLUTATHIONE IMPORT ATP-BINDING PROTEIN GSIA"/>
    <property type="match status" value="1"/>
</dbReference>
<evidence type="ECO:0000256" key="7">
    <source>
        <dbReference type="ARBA" id="ARBA00022741"/>
    </source>
</evidence>
<evidence type="ECO:0000256" key="14">
    <source>
        <dbReference type="ARBA" id="ARBA00039050"/>
    </source>
</evidence>
<dbReference type="GO" id="GO:0005886">
    <property type="term" value="C:plasma membrane"/>
    <property type="evidence" value="ECO:0007669"/>
    <property type="project" value="UniProtKB-SubCell"/>
</dbReference>
<dbReference type="EMBL" id="BMZO01000005">
    <property type="protein sequence ID" value="GHC70205.1"/>
    <property type="molecule type" value="Genomic_DNA"/>
</dbReference>
<evidence type="ECO:0000256" key="11">
    <source>
        <dbReference type="ARBA" id="ARBA00023136"/>
    </source>
</evidence>
<keyword evidence="5" id="KW-0997">Cell inner membrane</keyword>
<dbReference type="Pfam" id="PF08352">
    <property type="entry name" value="oligo_HPY"/>
    <property type="match status" value="2"/>
</dbReference>
<dbReference type="RefSeq" id="WP_189489513.1">
    <property type="nucleotide sequence ID" value="NZ_BMZO01000005.1"/>
</dbReference>
<dbReference type="Gene3D" id="3.40.50.300">
    <property type="entry name" value="P-loop containing nucleotide triphosphate hydrolases"/>
    <property type="match status" value="2"/>
</dbReference>
<comment type="subunit">
    <text evidence="2">The complex is composed of two ATP-binding proteins (GsiA), two transmembrane proteins (GsiC and GsiD) and a solute-binding protein (GsiB).</text>
</comment>
<organism evidence="18 19">
    <name type="scientific">Limoniibacter endophyticus</name>
    <dbReference type="NCBI Taxonomy" id="1565040"/>
    <lineage>
        <taxon>Bacteria</taxon>
        <taxon>Pseudomonadati</taxon>
        <taxon>Pseudomonadota</taxon>
        <taxon>Alphaproteobacteria</taxon>
        <taxon>Hyphomicrobiales</taxon>
        <taxon>Bartonellaceae</taxon>
        <taxon>Limoniibacter</taxon>
    </lineage>
</organism>
<dbReference type="GO" id="GO:0055085">
    <property type="term" value="P:transmembrane transport"/>
    <property type="evidence" value="ECO:0007669"/>
    <property type="project" value="UniProtKB-ARBA"/>
</dbReference>
<keyword evidence="9 18" id="KW-0067">ATP-binding</keyword>
<reference evidence="18" key="1">
    <citation type="journal article" date="2014" name="Int. J. Syst. Evol. Microbiol.">
        <title>Complete genome sequence of Corynebacterium casei LMG S-19264T (=DSM 44701T), isolated from a smear-ripened cheese.</title>
        <authorList>
            <consortium name="US DOE Joint Genome Institute (JGI-PGF)"/>
            <person name="Walter F."/>
            <person name="Albersmeier A."/>
            <person name="Kalinowski J."/>
            <person name="Ruckert C."/>
        </authorList>
    </citation>
    <scope>NUCLEOTIDE SEQUENCE</scope>
    <source>
        <strain evidence="18">KCTC 42097</strain>
    </source>
</reference>